<evidence type="ECO:0000256" key="1">
    <source>
        <dbReference type="SAM" id="MobiDB-lite"/>
    </source>
</evidence>
<keyword evidence="3" id="KW-1185">Reference proteome</keyword>
<protein>
    <submittedName>
        <fullName evidence="2">Uncharacterized protein</fullName>
    </submittedName>
</protein>
<feature type="region of interest" description="Disordered" evidence="1">
    <location>
        <begin position="124"/>
        <end position="150"/>
    </location>
</feature>
<evidence type="ECO:0000313" key="2">
    <source>
        <dbReference type="EMBL" id="KAK1759233.1"/>
    </source>
</evidence>
<name>A0AAJ0BJ52_9PEZI</name>
<evidence type="ECO:0000313" key="3">
    <source>
        <dbReference type="Proteomes" id="UP001239445"/>
    </source>
</evidence>
<gene>
    <name evidence="2" type="ORF">QBC47DRAFT_398046</name>
</gene>
<feature type="compositionally biased region" description="Low complexity" evidence="1">
    <location>
        <begin position="267"/>
        <end position="279"/>
    </location>
</feature>
<comment type="caution">
    <text evidence="2">The sequence shown here is derived from an EMBL/GenBank/DDBJ whole genome shotgun (WGS) entry which is preliminary data.</text>
</comment>
<reference evidence="2" key="1">
    <citation type="submission" date="2023-06" db="EMBL/GenBank/DDBJ databases">
        <title>Genome-scale phylogeny and comparative genomics of the fungal order Sordariales.</title>
        <authorList>
            <consortium name="Lawrence Berkeley National Laboratory"/>
            <person name="Hensen N."/>
            <person name="Bonometti L."/>
            <person name="Westerberg I."/>
            <person name="Brannstrom I.O."/>
            <person name="Guillou S."/>
            <person name="Cros-Aarteil S."/>
            <person name="Calhoun S."/>
            <person name="Haridas S."/>
            <person name="Kuo A."/>
            <person name="Mondo S."/>
            <person name="Pangilinan J."/>
            <person name="Riley R."/>
            <person name="Labutti K."/>
            <person name="Andreopoulos B."/>
            <person name="Lipzen A."/>
            <person name="Chen C."/>
            <person name="Yanf M."/>
            <person name="Daum C."/>
            <person name="Ng V."/>
            <person name="Clum A."/>
            <person name="Steindorff A."/>
            <person name="Ohm R."/>
            <person name="Martin F."/>
            <person name="Silar P."/>
            <person name="Natvig D."/>
            <person name="Lalanne C."/>
            <person name="Gautier V."/>
            <person name="Ament-Velasquez S.L."/>
            <person name="Kruys A."/>
            <person name="Hutchinson M.I."/>
            <person name="Powell A.J."/>
            <person name="Barry K."/>
            <person name="Miller A.N."/>
            <person name="Grigoriev I.V."/>
            <person name="Debuchy R."/>
            <person name="Gladieux P."/>
            <person name="Thoren M.H."/>
            <person name="Johannesson H."/>
        </authorList>
    </citation>
    <scope>NUCLEOTIDE SEQUENCE</scope>
    <source>
        <strain evidence="2">PSN4</strain>
    </source>
</reference>
<organism evidence="2 3">
    <name type="scientific">Echria macrotheca</name>
    <dbReference type="NCBI Taxonomy" id="438768"/>
    <lineage>
        <taxon>Eukaryota</taxon>
        <taxon>Fungi</taxon>
        <taxon>Dikarya</taxon>
        <taxon>Ascomycota</taxon>
        <taxon>Pezizomycotina</taxon>
        <taxon>Sordariomycetes</taxon>
        <taxon>Sordariomycetidae</taxon>
        <taxon>Sordariales</taxon>
        <taxon>Schizotheciaceae</taxon>
        <taxon>Echria</taxon>
    </lineage>
</organism>
<accession>A0AAJ0BJ52</accession>
<dbReference type="Proteomes" id="UP001239445">
    <property type="component" value="Unassembled WGS sequence"/>
</dbReference>
<proteinExistence type="predicted"/>
<dbReference type="EMBL" id="MU839828">
    <property type="protein sequence ID" value="KAK1759233.1"/>
    <property type="molecule type" value="Genomic_DNA"/>
</dbReference>
<feature type="region of interest" description="Disordered" evidence="1">
    <location>
        <begin position="204"/>
        <end position="296"/>
    </location>
</feature>
<sequence>MDGSASLRKSLDDGLKQLEEINIEEVVQFLALSREQAAELQGYINRQLDEDDRAANKVFPICRVDVAPMAEYLKTRSLMKSPERIPPPWIRTALQRCVEAVSQGVSLPDCVAVVWPACGTGPEPTRVGTASAARSPRPGGRPRPIHVKKDGSDPLAGLFYRSSPTPEENLLDLSARMPHVQWANFDYDMNPLLASFETMCSSPGEIDERRLPRPLHPPPPNPFTHAASSPEARRPDSAPAVFPRYDTHPPLSPPSQTTPRNLRPPETAATNGATTTTDPIPIPDPIPTNEKKKKNP</sequence>
<dbReference type="AlphaFoldDB" id="A0AAJ0BJ52"/>